<gene>
    <name evidence="3" type="ORF">J2S57_006792</name>
</gene>
<dbReference type="Pfam" id="PF19797">
    <property type="entry name" value="DUF6281"/>
    <property type="match status" value="1"/>
</dbReference>
<dbReference type="InterPro" id="IPR046248">
    <property type="entry name" value="DUF6281"/>
</dbReference>
<reference evidence="3 4" key="1">
    <citation type="submission" date="2023-07" db="EMBL/GenBank/DDBJ databases">
        <title>Sequencing the genomes of 1000 actinobacteria strains.</title>
        <authorList>
            <person name="Klenk H.-P."/>
        </authorList>
    </citation>
    <scope>NUCLEOTIDE SEQUENCE [LARGE SCALE GENOMIC DNA]</scope>
    <source>
        <strain evidence="3 4">DSM 44388</strain>
    </source>
</reference>
<keyword evidence="4" id="KW-1185">Reference proteome</keyword>
<name>A0ABT9PE94_9ACTN</name>
<dbReference type="PROSITE" id="PS51257">
    <property type="entry name" value="PROKAR_LIPOPROTEIN"/>
    <property type="match status" value="1"/>
</dbReference>
<sequence>MLRHVFLLAPVLLLTACAGTTGSSASCAFAVEYEGRIYTGEQRIDPDLVGASLGVHQMPACNDTGGSEPAPGDPSPGDVEIFRVEGFDPRHVVYAQIVGADAEPEGRRLSVGKDEMPADVWSSLQADTGV</sequence>
<keyword evidence="2" id="KW-0732">Signal</keyword>
<evidence type="ECO:0000256" key="1">
    <source>
        <dbReference type="SAM" id="MobiDB-lite"/>
    </source>
</evidence>
<dbReference type="Proteomes" id="UP001235712">
    <property type="component" value="Unassembled WGS sequence"/>
</dbReference>
<feature type="signal peptide" evidence="2">
    <location>
        <begin position="1"/>
        <end position="25"/>
    </location>
</feature>
<proteinExistence type="predicted"/>
<feature type="region of interest" description="Disordered" evidence="1">
    <location>
        <begin position="59"/>
        <end position="78"/>
    </location>
</feature>
<evidence type="ECO:0000313" key="3">
    <source>
        <dbReference type="EMBL" id="MDP9831043.1"/>
    </source>
</evidence>
<protein>
    <recommendedName>
        <fullName evidence="5">Secreted protein</fullName>
    </recommendedName>
</protein>
<accession>A0ABT9PE94</accession>
<evidence type="ECO:0000313" key="4">
    <source>
        <dbReference type="Proteomes" id="UP001235712"/>
    </source>
</evidence>
<evidence type="ECO:0008006" key="5">
    <source>
        <dbReference type="Google" id="ProtNLM"/>
    </source>
</evidence>
<dbReference type="RefSeq" id="WP_307250434.1">
    <property type="nucleotide sequence ID" value="NZ_JAUSQZ010000001.1"/>
</dbReference>
<evidence type="ECO:0000256" key="2">
    <source>
        <dbReference type="SAM" id="SignalP"/>
    </source>
</evidence>
<organism evidence="3 4">
    <name type="scientific">Kineosporia succinea</name>
    <dbReference type="NCBI Taxonomy" id="84632"/>
    <lineage>
        <taxon>Bacteria</taxon>
        <taxon>Bacillati</taxon>
        <taxon>Actinomycetota</taxon>
        <taxon>Actinomycetes</taxon>
        <taxon>Kineosporiales</taxon>
        <taxon>Kineosporiaceae</taxon>
        <taxon>Kineosporia</taxon>
    </lineage>
</organism>
<comment type="caution">
    <text evidence="3">The sequence shown here is derived from an EMBL/GenBank/DDBJ whole genome shotgun (WGS) entry which is preliminary data.</text>
</comment>
<feature type="chain" id="PRO_5045881224" description="Secreted protein" evidence="2">
    <location>
        <begin position="26"/>
        <end position="130"/>
    </location>
</feature>
<dbReference type="EMBL" id="JAUSQZ010000001">
    <property type="protein sequence ID" value="MDP9831043.1"/>
    <property type="molecule type" value="Genomic_DNA"/>
</dbReference>